<dbReference type="OrthoDB" id="5186087at2"/>
<evidence type="ECO:0000256" key="1">
    <source>
        <dbReference type="SAM" id="SignalP"/>
    </source>
</evidence>
<protein>
    <recommendedName>
        <fullName evidence="4">Secreted protein</fullName>
    </recommendedName>
</protein>
<accession>A0A2P8DJX7</accession>
<gene>
    <name evidence="2" type="ORF">CLV30_12215</name>
</gene>
<sequence length="160" mass="16643">MNKVLRGALVAGASLAACVGFTSTASATEADSAGVPEVTEMTEAGDINILNDACVLPWFWQGPFNVLVENQDGSYTACNGMDSDEAAAAEGINFGNDVCALPWFWQGPFNVFVGNQNGEYVACNGGGAEVPAELEGEIKTLLPEGTPLTELLPEGTQLLP</sequence>
<name>A0A2P8DJX7_9ACTN</name>
<organism evidence="2 3">
    <name type="scientific">Haloactinopolyspora alba</name>
    <dbReference type="NCBI Taxonomy" id="648780"/>
    <lineage>
        <taxon>Bacteria</taxon>
        <taxon>Bacillati</taxon>
        <taxon>Actinomycetota</taxon>
        <taxon>Actinomycetes</taxon>
        <taxon>Jiangellales</taxon>
        <taxon>Jiangellaceae</taxon>
        <taxon>Haloactinopolyspora</taxon>
    </lineage>
</organism>
<evidence type="ECO:0000313" key="3">
    <source>
        <dbReference type="Proteomes" id="UP000243528"/>
    </source>
</evidence>
<feature type="signal peptide" evidence="1">
    <location>
        <begin position="1"/>
        <end position="27"/>
    </location>
</feature>
<dbReference type="RefSeq" id="WP_106539353.1">
    <property type="nucleotide sequence ID" value="NZ_ML142904.1"/>
</dbReference>
<keyword evidence="1" id="KW-0732">Signal</keyword>
<evidence type="ECO:0008006" key="4">
    <source>
        <dbReference type="Google" id="ProtNLM"/>
    </source>
</evidence>
<reference evidence="2 3" key="1">
    <citation type="submission" date="2018-03" db="EMBL/GenBank/DDBJ databases">
        <title>Genomic Encyclopedia of Archaeal and Bacterial Type Strains, Phase II (KMG-II): from individual species to whole genera.</title>
        <authorList>
            <person name="Goeker M."/>
        </authorList>
    </citation>
    <scope>NUCLEOTIDE SEQUENCE [LARGE SCALE GENOMIC DNA]</scope>
    <source>
        <strain evidence="2 3">DSM 45211</strain>
    </source>
</reference>
<evidence type="ECO:0000313" key="2">
    <source>
        <dbReference type="EMBL" id="PSK97523.1"/>
    </source>
</evidence>
<keyword evidence="3" id="KW-1185">Reference proteome</keyword>
<proteinExistence type="predicted"/>
<dbReference type="PROSITE" id="PS51257">
    <property type="entry name" value="PROKAR_LIPOPROTEIN"/>
    <property type="match status" value="1"/>
</dbReference>
<dbReference type="Proteomes" id="UP000243528">
    <property type="component" value="Unassembled WGS sequence"/>
</dbReference>
<dbReference type="EMBL" id="PYGE01000022">
    <property type="protein sequence ID" value="PSK97523.1"/>
    <property type="molecule type" value="Genomic_DNA"/>
</dbReference>
<dbReference type="AlphaFoldDB" id="A0A2P8DJX7"/>
<comment type="caution">
    <text evidence="2">The sequence shown here is derived from an EMBL/GenBank/DDBJ whole genome shotgun (WGS) entry which is preliminary data.</text>
</comment>
<feature type="chain" id="PRO_5015173874" description="Secreted protein" evidence="1">
    <location>
        <begin position="28"/>
        <end position="160"/>
    </location>
</feature>